<organism evidence="2 3">
    <name type="scientific">Lentithecium fluviatile CBS 122367</name>
    <dbReference type="NCBI Taxonomy" id="1168545"/>
    <lineage>
        <taxon>Eukaryota</taxon>
        <taxon>Fungi</taxon>
        <taxon>Dikarya</taxon>
        <taxon>Ascomycota</taxon>
        <taxon>Pezizomycotina</taxon>
        <taxon>Dothideomycetes</taxon>
        <taxon>Pleosporomycetidae</taxon>
        <taxon>Pleosporales</taxon>
        <taxon>Massarineae</taxon>
        <taxon>Lentitheciaceae</taxon>
        <taxon>Lentithecium</taxon>
    </lineage>
</organism>
<feature type="compositionally biased region" description="Low complexity" evidence="1">
    <location>
        <begin position="514"/>
        <end position="530"/>
    </location>
</feature>
<evidence type="ECO:0000256" key="1">
    <source>
        <dbReference type="SAM" id="MobiDB-lite"/>
    </source>
</evidence>
<dbReference type="EMBL" id="MU005636">
    <property type="protein sequence ID" value="KAF2676356.1"/>
    <property type="molecule type" value="Genomic_DNA"/>
</dbReference>
<reference evidence="2" key="1">
    <citation type="journal article" date="2020" name="Stud. Mycol.">
        <title>101 Dothideomycetes genomes: a test case for predicting lifestyles and emergence of pathogens.</title>
        <authorList>
            <person name="Haridas S."/>
            <person name="Albert R."/>
            <person name="Binder M."/>
            <person name="Bloem J."/>
            <person name="Labutti K."/>
            <person name="Salamov A."/>
            <person name="Andreopoulos B."/>
            <person name="Baker S."/>
            <person name="Barry K."/>
            <person name="Bills G."/>
            <person name="Bluhm B."/>
            <person name="Cannon C."/>
            <person name="Castanera R."/>
            <person name="Culley D."/>
            <person name="Daum C."/>
            <person name="Ezra D."/>
            <person name="Gonzalez J."/>
            <person name="Henrissat B."/>
            <person name="Kuo A."/>
            <person name="Liang C."/>
            <person name="Lipzen A."/>
            <person name="Lutzoni F."/>
            <person name="Magnuson J."/>
            <person name="Mondo S."/>
            <person name="Nolan M."/>
            <person name="Ohm R."/>
            <person name="Pangilinan J."/>
            <person name="Park H.-J."/>
            <person name="Ramirez L."/>
            <person name="Alfaro M."/>
            <person name="Sun H."/>
            <person name="Tritt A."/>
            <person name="Yoshinaga Y."/>
            <person name="Zwiers L.-H."/>
            <person name="Turgeon B."/>
            <person name="Goodwin S."/>
            <person name="Spatafora J."/>
            <person name="Crous P."/>
            <person name="Grigoriev I."/>
        </authorList>
    </citation>
    <scope>NUCLEOTIDE SEQUENCE</scope>
    <source>
        <strain evidence="2">CBS 122367</strain>
    </source>
</reference>
<sequence>MEALLRLFFAWLGVKDDYNLDSCAALTIFLLLFLRIGAAYSAFSMVCAWYEHVCESASELNFTTPSLPGAFPASPPPPRLPRRTRRALDRAARRRPFYPPPPSPIFEHDAAWYIVDKWGPPSFAPSPVVRSAPVVLGRYDTFLNEEVEEYYASARRVQGSDGSWRWTSFFPEERKARLDYLAEKLEGKRPVCLQPASPVLEFADDKKQSSTPPPPSSSHEVLNDVGTAATLPLLQVEPHQNPVAQPVLATPVGAPIAPPVNLSAGPNFLEQFRQVCEEKAALLFLQQQQQQQQPPPPTVDFSQQFRMACEEKNARWPAFLEHWRMASFRRAWQEFYSAAVAPPAVVSAPLPPPSPVMPTSIPPLPNNLPPLPASLIALLPPPPAAPPASTVTPAVAPVAAPTLPPTTQALPPPPMAAYFAPAVSAPAKATAPAKANAPAPVTIIGAAWQPPVRFNYDAFAVSASAPAQRRSRLGDRRPTASRRPVPTPTAPTTTAPGKRKADGPAPVDPPAIPTPALTTTTATTTTAPAQRRMRPGERRPPGYRRPDPTPAKDDFDLALEKELKDAGVL</sequence>
<protein>
    <submittedName>
        <fullName evidence="2">Uncharacterized protein</fullName>
    </submittedName>
</protein>
<evidence type="ECO:0000313" key="2">
    <source>
        <dbReference type="EMBL" id="KAF2676356.1"/>
    </source>
</evidence>
<dbReference type="AlphaFoldDB" id="A0A6G1IDR9"/>
<keyword evidence="3" id="KW-1185">Reference proteome</keyword>
<gene>
    <name evidence="2" type="ORF">K458DRAFT_410570</name>
</gene>
<dbReference type="Proteomes" id="UP000799291">
    <property type="component" value="Unassembled WGS sequence"/>
</dbReference>
<feature type="region of interest" description="Disordered" evidence="1">
    <location>
        <begin position="203"/>
        <end position="222"/>
    </location>
</feature>
<proteinExistence type="predicted"/>
<dbReference type="PRINTS" id="PR01217">
    <property type="entry name" value="PRICHEXTENSN"/>
</dbReference>
<feature type="region of interest" description="Disordered" evidence="1">
    <location>
        <begin position="464"/>
        <end position="555"/>
    </location>
</feature>
<accession>A0A6G1IDR9</accession>
<feature type="compositionally biased region" description="Basic and acidic residues" evidence="1">
    <location>
        <begin position="534"/>
        <end position="555"/>
    </location>
</feature>
<name>A0A6G1IDR9_9PLEO</name>
<evidence type="ECO:0000313" key="3">
    <source>
        <dbReference type="Proteomes" id="UP000799291"/>
    </source>
</evidence>